<reference evidence="2 3" key="1">
    <citation type="journal article" date="2018" name="G3 (Bethesda)">
        <title>Phylogenetic and Phylogenomic Definition of Rhizopus Species.</title>
        <authorList>
            <person name="Gryganskyi A.P."/>
            <person name="Golan J."/>
            <person name="Dolatabadi S."/>
            <person name="Mondo S."/>
            <person name="Robb S."/>
            <person name="Idnurm A."/>
            <person name="Muszewska A."/>
            <person name="Steczkiewicz K."/>
            <person name="Masonjones S."/>
            <person name="Liao H.L."/>
            <person name="Gajdeczka M.T."/>
            <person name="Anike F."/>
            <person name="Vuek A."/>
            <person name="Anishchenko I.M."/>
            <person name="Voigt K."/>
            <person name="de Hoog G.S."/>
            <person name="Smith M.E."/>
            <person name="Heitman J."/>
            <person name="Vilgalys R."/>
            <person name="Stajich J.E."/>
        </authorList>
    </citation>
    <scope>NUCLEOTIDE SEQUENCE [LARGE SCALE GENOMIC DNA]</scope>
    <source>
        <strain evidence="2 3">LSU 92-RS-03</strain>
    </source>
</reference>
<accession>A0A367KPP7</accession>
<evidence type="ECO:0000313" key="2">
    <source>
        <dbReference type="EMBL" id="RCI04141.1"/>
    </source>
</evidence>
<dbReference type="AlphaFoldDB" id="A0A367KPP7"/>
<proteinExistence type="predicted"/>
<dbReference type="EMBL" id="PJQM01000775">
    <property type="protein sequence ID" value="RCI04141.1"/>
    <property type="molecule type" value="Genomic_DNA"/>
</dbReference>
<dbReference type="STRING" id="4846.A0A367KPP7"/>
<protein>
    <submittedName>
        <fullName evidence="2">Uncharacterized protein</fullName>
    </submittedName>
</protein>
<name>A0A367KPP7_RHIST</name>
<sequence length="382" mass="42790">MTECMSTTCSLLNTSSKDVRSTDSVASLLRKRKSVTQLTTKPSQPQKRIPTRPPTVNLRSSRVYATDKAVSNFNSASVRLRLDEKKNKNCTVMIRKEGLEDDCLRFQPTKKCETCPDKRHSSPERATLKGLISTYVSSSSSSSSASSNSSSSSSISFFTKATTTKNHPETNNNPLGSSAQPLSSKSPNHISREKVLQELNSSIVTYTHQIQELTYSISTSLSSTCSFETVGFKKSSQHDTTYTSQIQECKALIARQKKLLDKLEELSKKETSLVPTNKPGWLKQVKDSLVNPTGITELVIRQDEMKKKTLISIQGICETIEPSLVPAKLLPKDKKNKHHFKYKLDLDEHDRLNKFVLLPENQWQKDKQVEKYVVRSTAALIV</sequence>
<feature type="region of interest" description="Disordered" evidence="1">
    <location>
        <begin position="162"/>
        <end position="188"/>
    </location>
</feature>
<dbReference type="Proteomes" id="UP000253551">
    <property type="component" value="Unassembled WGS sequence"/>
</dbReference>
<comment type="caution">
    <text evidence="2">The sequence shown here is derived from an EMBL/GenBank/DDBJ whole genome shotgun (WGS) entry which is preliminary data.</text>
</comment>
<evidence type="ECO:0000256" key="1">
    <source>
        <dbReference type="SAM" id="MobiDB-lite"/>
    </source>
</evidence>
<evidence type="ECO:0000313" key="3">
    <source>
        <dbReference type="Proteomes" id="UP000253551"/>
    </source>
</evidence>
<gene>
    <name evidence="2" type="ORF">CU098_012787</name>
</gene>
<organism evidence="2 3">
    <name type="scientific">Rhizopus stolonifer</name>
    <name type="common">Rhizopus nigricans</name>
    <dbReference type="NCBI Taxonomy" id="4846"/>
    <lineage>
        <taxon>Eukaryota</taxon>
        <taxon>Fungi</taxon>
        <taxon>Fungi incertae sedis</taxon>
        <taxon>Mucoromycota</taxon>
        <taxon>Mucoromycotina</taxon>
        <taxon>Mucoromycetes</taxon>
        <taxon>Mucorales</taxon>
        <taxon>Mucorineae</taxon>
        <taxon>Rhizopodaceae</taxon>
        <taxon>Rhizopus</taxon>
    </lineage>
</organism>
<feature type="region of interest" description="Disordered" evidence="1">
    <location>
        <begin position="34"/>
        <end position="55"/>
    </location>
</feature>
<dbReference type="OrthoDB" id="660555at2759"/>
<feature type="compositionally biased region" description="Polar residues" evidence="1">
    <location>
        <begin position="35"/>
        <end position="46"/>
    </location>
</feature>
<keyword evidence="3" id="KW-1185">Reference proteome</keyword>